<dbReference type="AlphaFoldDB" id="A0A2A2KXY5"/>
<dbReference type="OrthoDB" id="1669814at2759"/>
<dbReference type="STRING" id="2018661.A0A2A2KXY5"/>
<evidence type="ECO:0000313" key="4">
    <source>
        <dbReference type="Proteomes" id="UP000218231"/>
    </source>
</evidence>
<dbReference type="EMBL" id="LIAE01007539">
    <property type="protein sequence ID" value="PAV78663.1"/>
    <property type="molecule type" value="Genomic_DNA"/>
</dbReference>
<protein>
    <submittedName>
        <fullName evidence="3">Uncharacterized protein</fullName>
    </submittedName>
</protein>
<dbReference type="NCBIfam" id="NF005559">
    <property type="entry name" value="PRK07231.1"/>
    <property type="match status" value="1"/>
</dbReference>
<evidence type="ECO:0000313" key="3">
    <source>
        <dbReference type="EMBL" id="PAV78663.1"/>
    </source>
</evidence>
<dbReference type="Pfam" id="PF13561">
    <property type="entry name" value="adh_short_C2"/>
    <property type="match status" value="1"/>
</dbReference>
<dbReference type="GO" id="GO:0004090">
    <property type="term" value="F:carbonyl reductase (NADPH) activity"/>
    <property type="evidence" value="ECO:0007669"/>
    <property type="project" value="TreeGrafter"/>
</dbReference>
<name>A0A2A2KXY5_9BILA</name>
<keyword evidence="2" id="KW-0560">Oxidoreductase</keyword>
<dbReference type="Proteomes" id="UP000218231">
    <property type="component" value="Unassembled WGS sequence"/>
</dbReference>
<reference evidence="3 4" key="1">
    <citation type="journal article" date="2017" name="Curr. Biol.">
        <title>Genome architecture and evolution of a unichromosomal asexual nematode.</title>
        <authorList>
            <person name="Fradin H."/>
            <person name="Zegar C."/>
            <person name="Gutwein M."/>
            <person name="Lucas J."/>
            <person name="Kovtun M."/>
            <person name="Corcoran D."/>
            <person name="Baugh L.R."/>
            <person name="Kiontke K."/>
            <person name="Gunsalus K."/>
            <person name="Fitch D.H."/>
            <person name="Piano F."/>
        </authorList>
    </citation>
    <scope>NUCLEOTIDE SEQUENCE [LARGE SCALE GENOMIC DNA]</scope>
    <source>
        <strain evidence="3">PF1309</strain>
    </source>
</reference>
<dbReference type="FunFam" id="3.40.50.720:FF:000084">
    <property type="entry name" value="Short-chain dehydrogenase reductase"/>
    <property type="match status" value="1"/>
</dbReference>
<sequence length="276" mass="30253">MGPVKCRRLEGKVAIVTAATKGIGLGIAERLLQEGTSVVIGSRRKENVDEALQVIYILRRNKFSHLQYLRSRVKDAKVEGIEGHIAKPEDQQKLIDFTLEKFGKIDILVNNHGISPDFGHILDVDDKLWDKLFEVNLKAGFQMTKLVHPHMKKNGGGVIIFNASYTGYLTTTGIGVYGITKTAMLGLVKSFAAGLVHDNIRVNGVAPGLIKTNMSEQIWKHGEKRQQLVMEKAGIKIGRFGEPEDVAAAVAYLVSDDASYVTGETMLITGGIDARL</sequence>
<proteinExistence type="inferred from homology"/>
<comment type="similarity">
    <text evidence="1">Belongs to the short-chain dehydrogenases/reductases (SDR) family.</text>
</comment>
<dbReference type="PROSITE" id="PS00061">
    <property type="entry name" value="ADH_SHORT"/>
    <property type="match status" value="1"/>
</dbReference>
<dbReference type="Gene3D" id="3.40.50.720">
    <property type="entry name" value="NAD(P)-binding Rossmann-like Domain"/>
    <property type="match status" value="1"/>
</dbReference>
<comment type="caution">
    <text evidence="3">The sequence shown here is derived from an EMBL/GenBank/DDBJ whole genome shotgun (WGS) entry which is preliminary data.</text>
</comment>
<accession>A0A2A2KXY5</accession>
<gene>
    <name evidence="3" type="ORF">WR25_16607</name>
</gene>
<dbReference type="PANTHER" id="PTHR43943:SF2">
    <property type="entry name" value="DEHYDROGENASE_REDUCTASE 4"/>
    <property type="match status" value="1"/>
</dbReference>
<keyword evidence="4" id="KW-1185">Reference proteome</keyword>
<dbReference type="PRINTS" id="PR00081">
    <property type="entry name" value="GDHRDH"/>
</dbReference>
<evidence type="ECO:0000256" key="1">
    <source>
        <dbReference type="ARBA" id="ARBA00006484"/>
    </source>
</evidence>
<dbReference type="SUPFAM" id="SSF51735">
    <property type="entry name" value="NAD(P)-binding Rossmann-fold domains"/>
    <property type="match status" value="1"/>
</dbReference>
<dbReference type="InterPro" id="IPR036291">
    <property type="entry name" value="NAD(P)-bd_dom_sf"/>
</dbReference>
<dbReference type="InterPro" id="IPR020904">
    <property type="entry name" value="Sc_DH/Rdtase_CS"/>
</dbReference>
<dbReference type="PANTHER" id="PTHR43943">
    <property type="entry name" value="DEHYDROGENASE/REDUCTASE (SDR FAMILY) MEMBER 4"/>
    <property type="match status" value="1"/>
</dbReference>
<evidence type="ECO:0000256" key="2">
    <source>
        <dbReference type="ARBA" id="ARBA00023002"/>
    </source>
</evidence>
<dbReference type="InterPro" id="IPR002347">
    <property type="entry name" value="SDR_fam"/>
</dbReference>
<organism evidence="3 4">
    <name type="scientific">Diploscapter pachys</name>
    <dbReference type="NCBI Taxonomy" id="2018661"/>
    <lineage>
        <taxon>Eukaryota</taxon>
        <taxon>Metazoa</taxon>
        <taxon>Ecdysozoa</taxon>
        <taxon>Nematoda</taxon>
        <taxon>Chromadorea</taxon>
        <taxon>Rhabditida</taxon>
        <taxon>Rhabditina</taxon>
        <taxon>Rhabditomorpha</taxon>
        <taxon>Rhabditoidea</taxon>
        <taxon>Rhabditidae</taxon>
        <taxon>Diploscapter</taxon>
    </lineage>
</organism>